<evidence type="ECO:0000256" key="1">
    <source>
        <dbReference type="SAM" id="SignalP"/>
    </source>
</evidence>
<evidence type="ECO:0000259" key="2">
    <source>
        <dbReference type="SMART" id="SM00848"/>
    </source>
</evidence>
<evidence type="ECO:0000313" key="3">
    <source>
        <dbReference type="EnsemblPlants" id="PGSC0003DMT400071689"/>
    </source>
</evidence>
<dbReference type="SMART" id="SM00848">
    <property type="entry name" value="Inhibitor_I29"/>
    <property type="match status" value="1"/>
</dbReference>
<sequence length="156" mass="17474">MSRSSVLLVLIAGLFAATITGAATFADENPIRQVVVSEEVENGILQVVGESDDALSFARFVNKYGKKYESVEEIKLRFEIFVENLKMIRSHNNKRSGLSYKLGVNKFTDLTWDEFRSVKLQGTPQNCSATTKSNLKFTNVILPERVCPISRMNCCT</sequence>
<gene>
    <name evidence="3" type="primary">LOC102579266</name>
</gene>
<dbReference type="Gramene" id="PGSC0003DMT400071689">
    <property type="protein sequence ID" value="PGSC0003DMT400071689"/>
    <property type="gene ID" value="PGSC0003DMG400027888"/>
</dbReference>
<dbReference type="OrthoDB" id="10253408at2759"/>
<dbReference type="Pfam" id="PF08246">
    <property type="entry name" value="Inhibitor_I29"/>
    <property type="match status" value="1"/>
</dbReference>
<accession>M1CP56</accession>
<dbReference type="EnsemblPlants" id="PGSC0003DMT400071689">
    <property type="protein sequence ID" value="PGSC0003DMT400071689"/>
    <property type="gene ID" value="PGSC0003DMG400027888"/>
</dbReference>
<protein>
    <submittedName>
        <fullName evidence="3">Cysteine proteinase 3</fullName>
    </submittedName>
</protein>
<keyword evidence="4" id="KW-1185">Reference proteome</keyword>
<dbReference type="AlphaFoldDB" id="M1CP56"/>
<name>M1CP56_SOLTU</name>
<evidence type="ECO:0000313" key="4">
    <source>
        <dbReference type="Proteomes" id="UP000011115"/>
    </source>
</evidence>
<reference evidence="3" key="2">
    <citation type="submission" date="2015-06" db="UniProtKB">
        <authorList>
            <consortium name="EnsemblPlants"/>
        </authorList>
    </citation>
    <scope>IDENTIFICATION</scope>
    <source>
        <strain evidence="3">DM1-3 516 R44</strain>
    </source>
</reference>
<feature type="domain" description="Cathepsin propeptide inhibitor" evidence="2">
    <location>
        <begin position="57"/>
        <end position="115"/>
    </location>
</feature>
<dbReference type="SUPFAM" id="SSF54001">
    <property type="entry name" value="Cysteine proteinases"/>
    <property type="match status" value="1"/>
</dbReference>
<reference evidence="4" key="1">
    <citation type="journal article" date="2011" name="Nature">
        <title>Genome sequence and analysis of the tuber crop potato.</title>
        <authorList>
            <consortium name="The Potato Genome Sequencing Consortium"/>
        </authorList>
    </citation>
    <scope>NUCLEOTIDE SEQUENCE [LARGE SCALE GENOMIC DNA]</scope>
    <source>
        <strain evidence="4">cv. DM1-3 516 R44</strain>
    </source>
</reference>
<feature type="signal peptide" evidence="1">
    <location>
        <begin position="1"/>
        <end position="22"/>
    </location>
</feature>
<dbReference type="InterPro" id="IPR038765">
    <property type="entry name" value="Papain-like_cys_pep_sf"/>
</dbReference>
<organism evidence="3 4">
    <name type="scientific">Solanum tuberosum</name>
    <name type="common">Potato</name>
    <dbReference type="NCBI Taxonomy" id="4113"/>
    <lineage>
        <taxon>Eukaryota</taxon>
        <taxon>Viridiplantae</taxon>
        <taxon>Streptophyta</taxon>
        <taxon>Embryophyta</taxon>
        <taxon>Tracheophyta</taxon>
        <taxon>Spermatophyta</taxon>
        <taxon>Magnoliopsida</taxon>
        <taxon>eudicotyledons</taxon>
        <taxon>Gunneridae</taxon>
        <taxon>Pentapetalae</taxon>
        <taxon>asterids</taxon>
        <taxon>lamiids</taxon>
        <taxon>Solanales</taxon>
        <taxon>Solanaceae</taxon>
        <taxon>Solanoideae</taxon>
        <taxon>Solaneae</taxon>
        <taxon>Solanum</taxon>
    </lineage>
</organism>
<dbReference type="HOGENOM" id="CLU_1689826_0_0_1"/>
<proteinExistence type="predicted"/>
<keyword evidence="1" id="KW-0732">Signal</keyword>
<dbReference type="InterPro" id="IPR013201">
    <property type="entry name" value="Prot_inhib_I29"/>
</dbReference>
<dbReference type="Gene3D" id="1.10.287.2250">
    <property type="match status" value="1"/>
</dbReference>
<dbReference type="ExpressionAtlas" id="M1CP56">
    <property type="expression patterns" value="baseline"/>
</dbReference>
<dbReference type="Proteomes" id="UP000011115">
    <property type="component" value="Unassembled WGS sequence"/>
</dbReference>
<feature type="chain" id="PRO_5004014216" evidence="1">
    <location>
        <begin position="23"/>
        <end position="156"/>
    </location>
</feature>